<dbReference type="AlphaFoldDB" id="A0A8S4BRI0"/>
<dbReference type="Proteomes" id="UP000677803">
    <property type="component" value="Unassembled WGS sequence"/>
</dbReference>
<feature type="compositionally biased region" description="Basic and acidic residues" evidence="1">
    <location>
        <begin position="81"/>
        <end position="119"/>
    </location>
</feature>
<evidence type="ECO:0000256" key="1">
    <source>
        <dbReference type="SAM" id="MobiDB-lite"/>
    </source>
</evidence>
<name>A0A8S4BRI0_9TELE</name>
<accession>A0A8S4BRI0</accession>
<evidence type="ECO:0000313" key="3">
    <source>
        <dbReference type="Proteomes" id="UP000677803"/>
    </source>
</evidence>
<organism evidence="2 3">
    <name type="scientific">Menidia menidia</name>
    <name type="common">Atlantic silverside</name>
    <dbReference type="NCBI Taxonomy" id="238744"/>
    <lineage>
        <taxon>Eukaryota</taxon>
        <taxon>Metazoa</taxon>
        <taxon>Chordata</taxon>
        <taxon>Craniata</taxon>
        <taxon>Vertebrata</taxon>
        <taxon>Euteleostomi</taxon>
        <taxon>Actinopterygii</taxon>
        <taxon>Neopterygii</taxon>
        <taxon>Teleostei</taxon>
        <taxon>Neoteleostei</taxon>
        <taxon>Acanthomorphata</taxon>
        <taxon>Ovalentaria</taxon>
        <taxon>Atherinomorphae</taxon>
        <taxon>Atheriniformes</taxon>
        <taxon>Atherinopsidae</taxon>
        <taxon>Menidiinae</taxon>
        <taxon>Menidia</taxon>
    </lineage>
</organism>
<feature type="region of interest" description="Disordered" evidence="1">
    <location>
        <begin position="78"/>
        <end position="135"/>
    </location>
</feature>
<reference evidence="2" key="1">
    <citation type="submission" date="2021-05" db="EMBL/GenBank/DDBJ databases">
        <authorList>
            <person name="Tigano A."/>
        </authorList>
    </citation>
    <scope>NUCLEOTIDE SEQUENCE</scope>
</reference>
<gene>
    <name evidence="2" type="ORF">MMEN_LOCUS19641</name>
</gene>
<comment type="caution">
    <text evidence="2">The sequence shown here is derived from an EMBL/GenBank/DDBJ whole genome shotgun (WGS) entry which is preliminary data.</text>
</comment>
<evidence type="ECO:0000313" key="2">
    <source>
        <dbReference type="EMBL" id="CAG6015459.1"/>
    </source>
</evidence>
<protein>
    <submittedName>
        <fullName evidence="2">(Atlantic silverside) hypothetical protein</fullName>
    </submittedName>
</protein>
<keyword evidence="3" id="KW-1185">Reference proteome</keyword>
<sequence length="150" mass="16588">MIALKLPAPGLRVFAQQHVVPRGLQRTVLPGDSYHRMAPSVSGAPQHLPHMEPTLHSHLGPGHVTAELSRRPGHLLFAGRQQERERPSAGETGKELRVSARREEGGTASREKADEKEGLLPDARLQSQVERRRPIWTKSCALNHSLRSAD</sequence>
<proteinExistence type="predicted"/>
<dbReference type="EMBL" id="CAJRST010038888">
    <property type="protein sequence ID" value="CAG6015459.1"/>
    <property type="molecule type" value="Genomic_DNA"/>
</dbReference>